<reference evidence="4" key="1">
    <citation type="submission" date="2016-08" db="EMBL/GenBank/DDBJ databases">
        <authorList>
            <person name="Seilhamer J.J."/>
        </authorList>
    </citation>
    <scope>NUCLEOTIDE SEQUENCE</scope>
    <source>
        <strain evidence="4">86-1</strain>
    </source>
</reference>
<evidence type="ECO:0000256" key="1">
    <source>
        <dbReference type="ARBA" id="ARBA00022741"/>
    </source>
</evidence>
<dbReference type="RefSeq" id="WP_179980634.1">
    <property type="nucleotide sequence ID" value="NZ_LT608333.1"/>
</dbReference>
<organism evidence="4">
    <name type="scientific">uncultured Desulfovibrio sp</name>
    <dbReference type="NCBI Taxonomy" id="167968"/>
    <lineage>
        <taxon>Bacteria</taxon>
        <taxon>Pseudomonadati</taxon>
        <taxon>Thermodesulfobacteriota</taxon>
        <taxon>Desulfovibrionia</taxon>
        <taxon>Desulfovibrionales</taxon>
        <taxon>Desulfovibrionaceae</taxon>
        <taxon>Desulfovibrio</taxon>
        <taxon>environmental samples</taxon>
    </lineage>
</organism>
<name>A0A212L706_9BACT</name>
<evidence type="ECO:0000313" key="4">
    <source>
        <dbReference type="EMBL" id="SCM73308.1"/>
    </source>
</evidence>
<dbReference type="SMART" id="SM00962">
    <property type="entry name" value="SRP54"/>
    <property type="match status" value="1"/>
</dbReference>
<evidence type="ECO:0000259" key="3">
    <source>
        <dbReference type="SMART" id="SM00962"/>
    </source>
</evidence>
<dbReference type="InterPro" id="IPR027417">
    <property type="entry name" value="P-loop_NTPase"/>
</dbReference>
<gene>
    <name evidence="4" type="ORF">KL86DES1_21219</name>
</gene>
<sequence>MQVKTFTGATSQEILARIKAEMGPDAVILGNRTYRKNGAVCHEITAGMERPQTDNSAPAGGVPGGWGEWHKEWQQIKNQLFALMKPAIQLERLTPRQRIALEYLQREGISDAVAVDLYQRLISQPGASVLECLCGMVPVKGWGPAGWDQRLHLMAGPFGFGKTTSALRFALHWRKARPEARIAFINADCLRGSGRLILRHWAELSNFSYLEAPDKAGMEAALRATAEADLIFVDVPGLDRSTTLAQWREEMGLADVAAATHLTLSPYCDAMQTQAFLKRYKSDGPGSLVWTKLDEAVSFGSIVNVAWAAGLPVSALSYGAELKESLSPATEPLVWRLIFKRQLPGQAA</sequence>
<evidence type="ECO:0000256" key="2">
    <source>
        <dbReference type="ARBA" id="ARBA00023134"/>
    </source>
</evidence>
<proteinExistence type="predicted"/>
<dbReference type="InterPro" id="IPR000897">
    <property type="entry name" value="SRP54_GTPase_dom"/>
</dbReference>
<dbReference type="EMBL" id="FMJC01000002">
    <property type="protein sequence ID" value="SCM73308.1"/>
    <property type="molecule type" value="Genomic_DNA"/>
</dbReference>
<dbReference type="SUPFAM" id="SSF52540">
    <property type="entry name" value="P-loop containing nucleoside triphosphate hydrolases"/>
    <property type="match status" value="1"/>
</dbReference>
<dbReference type="GO" id="GO:0005525">
    <property type="term" value="F:GTP binding"/>
    <property type="evidence" value="ECO:0007669"/>
    <property type="project" value="UniProtKB-KW"/>
</dbReference>
<keyword evidence="2" id="KW-0342">GTP-binding</keyword>
<dbReference type="Pfam" id="PF00448">
    <property type="entry name" value="SRP54"/>
    <property type="match status" value="1"/>
</dbReference>
<dbReference type="AlphaFoldDB" id="A0A212L706"/>
<dbReference type="Gene3D" id="3.40.50.300">
    <property type="entry name" value="P-loop containing nucleotide triphosphate hydrolases"/>
    <property type="match status" value="1"/>
</dbReference>
<protein>
    <submittedName>
        <fullName evidence="4">GTP-binding signal recognition particle SRP54 G-domain protein</fullName>
    </submittedName>
</protein>
<feature type="domain" description="SRP54-type proteins GTP-binding" evidence="3">
    <location>
        <begin position="149"/>
        <end position="340"/>
    </location>
</feature>
<accession>A0A212L706</accession>
<dbReference type="GO" id="GO:0006614">
    <property type="term" value="P:SRP-dependent cotranslational protein targeting to membrane"/>
    <property type="evidence" value="ECO:0007669"/>
    <property type="project" value="InterPro"/>
</dbReference>
<keyword evidence="1" id="KW-0547">Nucleotide-binding</keyword>
<dbReference type="Gene3D" id="1.20.120.1380">
    <property type="entry name" value="Flagellar FlhF biosynthesis protein, N domain"/>
    <property type="match status" value="1"/>
</dbReference>